<evidence type="ECO:0000313" key="2">
    <source>
        <dbReference type="EMBL" id="AEE51444.1"/>
    </source>
</evidence>
<dbReference type="SUPFAM" id="SSF88723">
    <property type="entry name" value="PIN domain-like"/>
    <property type="match status" value="1"/>
</dbReference>
<dbReference type="NCBIfam" id="TIGR00305">
    <property type="entry name" value="putative toxin-antitoxin system toxin component, PIN family"/>
    <property type="match status" value="1"/>
</dbReference>
<accession>F4KYQ2</accession>
<keyword evidence="3" id="KW-1185">Reference proteome</keyword>
<protein>
    <recommendedName>
        <fullName evidence="1">PIN domain-containing protein</fullName>
    </recommendedName>
</protein>
<dbReference type="PANTHER" id="PTHR34610:SF3">
    <property type="entry name" value="SSL7007 PROTEIN"/>
    <property type="match status" value="1"/>
</dbReference>
<dbReference type="EMBL" id="CP002691">
    <property type="protein sequence ID" value="AEE51444.1"/>
    <property type="molecule type" value="Genomic_DNA"/>
</dbReference>
<dbReference type="Proteomes" id="UP000008461">
    <property type="component" value="Chromosome"/>
</dbReference>
<feature type="domain" description="PIN" evidence="1">
    <location>
        <begin position="1"/>
        <end position="112"/>
    </location>
</feature>
<dbReference type="SMART" id="SM00670">
    <property type="entry name" value="PINc"/>
    <property type="match status" value="1"/>
</dbReference>
<dbReference type="Gene3D" id="3.40.50.1010">
    <property type="entry name" value="5'-nuclease"/>
    <property type="match status" value="1"/>
</dbReference>
<dbReference type="STRING" id="760192.Halhy_3590"/>
<dbReference type="InterPro" id="IPR002716">
    <property type="entry name" value="PIN_dom"/>
</dbReference>
<sequence length="139" mass="15802">MKIVLDTNVLLTSISERSSIHSIFSGFLDEGYELCVTTDILIEYEEIITRHLGSNVASAVLQVIENAPNVKWITRYYVWRLIEADPDDNKFVDCAIAANATYIVSEDRHFGILQQIPYPKLNVIKAKVFQQLLKDQEGV</sequence>
<dbReference type="OrthoDB" id="9802590at2"/>
<reference evidence="2 3" key="1">
    <citation type="journal article" date="2011" name="Stand. Genomic Sci.">
        <title>Complete genome sequence of Haliscomenobacter hydrossis type strain (O).</title>
        <authorList>
            <consortium name="US DOE Joint Genome Institute (JGI-PGF)"/>
            <person name="Daligault H."/>
            <person name="Lapidus A."/>
            <person name="Zeytun A."/>
            <person name="Nolan M."/>
            <person name="Lucas S."/>
            <person name="Del Rio T.G."/>
            <person name="Tice H."/>
            <person name="Cheng J.F."/>
            <person name="Tapia R."/>
            <person name="Han C."/>
            <person name="Goodwin L."/>
            <person name="Pitluck S."/>
            <person name="Liolios K."/>
            <person name="Pagani I."/>
            <person name="Ivanova N."/>
            <person name="Huntemann M."/>
            <person name="Mavromatis K."/>
            <person name="Mikhailova N."/>
            <person name="Pati A."/>
            <person name="Chen A."/>
            <person name="Palaniappan K."/>
            <person name="Land M."/>
            <person name="Hauser L."/>
            <person name="Brambilla E.M."/>
            <person name="Rohde M."/>
            <person name="Verbarg S."/>
            <person name="Goker M."/>
            <person name="Bristow J."/>
            <person name="Eisen J.A."/>
            <person name="Markowitz V."/>
            <person name="Hugenholtz P."/>
            <person name="Kyrpides N.C."/>
            <person name="Klenk H.P."/>
            <person name="Woyke T."/>
        </authorList>
    </citation>
    <scope>NUCLEOTIDE SEQUENCE [LARGE SCALE GENOMIC DNA]</scope>
    <source>
        <strain evidence="3">ATCC 27775 / DSM 1100 / LMG 10767 / O</strain>
    </source>
</reference>
<organism evidence="2 3">
    <name type="scientific">Haliscomenobacter hydrossis (strain ATCC 27775 / DSM 1100 / LMG 10767 / O)</name>
    <dbReference type="NCBI Taxonomy" id="760192"/>
    <lineage>
        <taxon>Bacteria</taxon>
        <taxon>Pseudomonadati</taxon>
        <taxon>Bacteroidota</taxon>
        <taxon>Saprospiria</taxon>
        <taxon>Saprospirales</taxon>
        <taxon>Haliscomenobacteraceae</taxon>
        <taxon>Haliscomenobacter</taxon>
    </lineage>
</organism>
<dbReference type="InterPro" id="IPR002850">
    <property type="entry name" value="PIN_toxin-like"/>
</dbReference>
<dbReference type="InterPro" id="IPR029060">
    <property type="entry name" value="PIN-like_dom_sf"/>
</dbReference>
<proteinExistence type="predicted"/>
<reference key="2">
    <citation type="submission" date="2011-04" db="EMBL/GenBank/DDBJ databases">
        <title>Complete sequence of chromosome of Haliscomenobacter hydrossis DSM 1100.</title>
        <authorList>
            <consortium name="US DOE Joint Genome Institute (JGI-PGF)"/>
            <person name="Lucas S."/>
            <person name="Han J."/>
            <person name="Lapidus A."/>
            <person name="Bruce D."/>
            <person name="Goodwin L."/>
            <person name="Pitluck S."/>
            <person name="Peters L."/>
            <person name="Kyrpides N."/>
            <person name="Mavromatis K."/>
            <person name="Ivanova N."/>
            <person name="Ovchinnikova G."/>
            <person name="Pagani I."/>
            <person name="Daligault H."/>
            <person name="Detter J.C."/>
            <person name="Han C."/>
            <person name="Land M."/>
            <person name="Hauser L."/>
            <person name="Markowitz V."/>
            <person name="Cheng J.-F."/>
            <person name="Hugenholtz P."/>
            <person name="Woyke T."/>
            <person name="Wu D."/>
            <person name="Verbarg S."/>
            <person name="Frueling A."/>
            <person name="Brambilla E."/>
            <person name="Klenk H.-P."/>
            <person name="Eisen J.A."/>
        </authorList>
    </citation>
    <scope>NUCLEOTIDE SEQUENCE</scope>
    <source>
        <strain>DSM 1100</strain>
    </source>
</reference>
<gene>
    <name evidence="2" type="ordered locus">Halhy_3590</name>
</gene>
<evidence type="ECO:0000313" key="3">
    <source>
        <dbReference type="Proteomes" id="UP000008461"/>
    </source>
</evidence>
<dbReference type="RefSeq" id="WP_013765984.1">
    <property type="nucleotide sequence ID" value="NC_015510.1"/>
</dbReference>
<dbReference type="AlphaFoldDB" id="F4KYQ2"/>
<dbReference type="HOGENOM" id="CLU_116617_7_0_10"/>
<evidence type="ECO:0000259" key="1">
    <source>
        <dbReference type="SMART" id="SM00670"/>
    </source>
</evidence>
<dbReference type="eggNOG" id="COG1569">
    <property type="taxonomic scope" value="Bacteria"/>
</dbReference>
<dbReference type="KEGG" id="hhy:Halhy_3590"/>
<name>F4KYQ2_HALH1</name>
<dbReference type="Pfam" id="PF13470">
    <property type="entry name" value="PIN_3"/>
    <property type="match status" value="1"/>
</dbReference>
<dbReference type="PANTHER" id="PTHR34610">
    <property type="entry name" value="SSL7007 PROTEIN"/>
    <property type="match status" value="1"/>
</dbReference>